<reference evidence="1 2" key="1">
    <citation type="submission" date="2013-08" db="EMBL/GenBank/DDBJ databases">
        <title>The genome sequence of Knoellia flava.</title>
        <authorList>
            <person name="Zhu W."/>
            <person name="Wang G."/>
        </authorList>
    </citation>
    <scope>NUCLEOTIDE SEQUENCE [LARGE SCALE GENOMIC DNA]</scope>
    <source>
        <strain evidence="1 2">TL1</strain>
    </source>
</reference>
<protein>
    <submittedName>
        <fullName evidence="1">Uncharacterized protein</fullName>
    </submittedName>
</protein>
<keyword evidence="2" id="KW-1185">Reference proteome</keyword>
<evidence type="ECO:0000313" key="2">
    <source>
        <dbReference type="Proteomes" id="UP000029990"/>
    </source>
</evidence>
<evidence type="ECO:0000313" key="1">
    <source>
        <dbReference type="EMBL" id="KGN33610.1"/>
    </source>
</evidence>
<accession>A0ABR4XFQ8</accession>
<proteinExistence type="predicted"/>
<sequence>MRPRVQGSDCILDLEVVCECPFGVILYATILIDSDALHTGDIPALLTPLAKCSGGFPPCIKAALAHHMVIMSELVAATGAVGAGQNVSCA</sequence>
<dbReference type="EMBL" id="AVPI01000012">
    <property type="protein sequence ID" value="KGN33610.1"/>
    <property type="molecule type" value="Genomic_DNA"/>
</dbReference>
<gene>
    <name evidence="1" type="ORF">N798_05570</name>
</gene>
<name>A0ABR4XFQ8_9MICO</name>
<comment type="caution">
    <text evidence="1">The sequence shown here is derived from an EMBL/GenBank/DDBJ whole genome shotgun (WGS) entry which is preliminary data.</text>
</comment>
<dbReference type="Proteomes" id="UP000029990">
    <property type="component" value="Unassembled WGS sequence"/>
</dbReference>
<organism evidence="1 2">
    <name type="scientific">Knoellia flava TL1</name>
    <dbReference type="NCBI Taxonomy" id="1385518"/>
    <lineage>
        <taxon>Bacteria</taxon>
        <taxon>Bacillati</taxon>
        <taxon>Actinomycetota</taxon>
        <taxon>Actinomycetes</taxon>
        <taxon>Micrococcales</taxon>
        <taxon>Intrasporangiaceae</taxon>
        <taxon>Knoellia</taxon>
    </lineage>
</organism>